<organism evidence="1">
    <name type="scientific">marine sediment metagenome</name>
    <dbReference type="NCBI Taxonomy" id="412755"/>
    <lineage>
        <taxon>unclassified sequences</taxon>
        <taxon>metagenomes</taxon>
        <taxon>ecological metagenomes</taxon>
    </lineage>
</organism>
<accession>A0A0F9J0U0</accession>
<sequence length="61" mass="7418">MNGFYSDENCRKLRWQKWPDAVMQATHDEMLYGDKRKVYYCWNCKSWHTSRETVNIDVGLL</sequence>
<reference evidence="1" key="1">
    <citation type="journal article" date="2015" name="Nature">
        <title>Complex archaea that bridge the gap between prokaryotes and eukaryotes.</title>
        <authorList>
            <person name="Spang A."/>
            <person name="Saw J.H."/>
            <person name="Jorgensen S.L."/>
            <person name="Zaremba-Niedzwiedzka K."/>
            <person name="Martijn J."/>
            <person name="Lind A.E."/>
            <person name="van Eijk R."/>
            <person name="Schleper C."/>
            <person name="Guy L."/>
            <person name="Ettema T.J."/>
        </authorList>
    </citation>
    <scope>NUCLEOTIDE SEQUENCE</scope>
</reference>
<evidence type="ECO:0000313" key="1">
    <source>
        <dbReference type="EMBL" id="KKL99545.1"/>
    </source>
</evidence>
<dbReference type="EMBL" id="LAZR01017649">
    <property type="protein sequence ID" value="KKL99545.1"/>
    <property type="molecule type" value="Genomic_DNA"/>
</dbReference>
<dbReference type="AlphaFoldDB" id="A0A0F9J0U0"/>
<protein>
    <submittedName>
        <fullName evidence="1">Uncharacterized protein</fullName>
    </submittedName>
</protein>
<proteinExistence type="predicted"/>
<name>A0A0F9J0U0_9ZZZZ</name>
<comment type="caution">
    <text evidence="1">The sequence shown here is derived from an EMBL/GenBank/DDBJ whole genome shotgun (WGS) entry which is preliminary data.</text>
</comment>
<gene>
    <name evidence="1" type="ORF">LCGC14_1813280</name>
</gene>
<feature type="non-terminal residue" evidence="1">
    <location>
        <position position="61"/>
    </location>
</feature>